<dbReference type="OrthoDB" id="9799482at2"/>
<dbReference type="Gene3D" id="1.10.10.10">
    <property type="entry name" value="Winged helix-like DNA-binding domain superfamily/Winged helix DNA-binding domain"/>
    <property type="match status" value="1"/>
</dbReference>
<accession>A0A1M6H130</accession>
<keyword evidence="3" id="KW-0804">Transcription</keyword>
<evidence type="ECO:0000259" key="5">
    <source>
        <dbReference type="PROSITE" id="PS50949"/>
    </source>
</evidence>
<dbReference type="PROSITE" id="PS50949">
    <property type="entry name" value="HTH_GNTR"/>
    <property type="match status" value="1"/>
</dbReference>
<evidence type="ECO:0000256" key="3">
    <source>
        <dbReference type="ARBA" id="ARBA00023163"/>
    </source>
</evidence>
<dbReference type="GO" id="GO:0003700">
    <property type="term" value="F:DNA-binding transcription factor activity"/>
    <property type="evidence" value="ECO:0007669"/>
    <property type="project" value="InterPro"/>
</dbReference>
<dbReference type="SUPFAM" id="SSF46785">
    <property type="entry name" value="Winged helix' DNA-binding domain"/>
    <property type="match status" value="1"/>
</dbReference>
<dbReference type="Pfam" id="PF00392">
    <property type="entry name" value="GntR"/>
    <property type="match status" value="1"/>
</dbReference>
<dbReference type="STRING" id="579105.SAMN04488096_10968"/>
<keyword evidence="2" id="KW-0238">DNA-binding</keyword>
<dbReference type="CDD" id="cd07377">
    <property type="entry name" value="WHTH_GntR"/>
    <property type="match status" value="1"/>
</dbReference>
<keyword evidence="4" id="KW-0175">Coiled coil</keyword>
<dbReference type="InterPro" id="IPR000524">
    <property type="entry name" value="Tscrpt_reg_HTH_GntR"/>
</dbReference>
<evidence type="ECO:0000256" key="4">
    <source>
        <dbReference type="SAM" id="Coils"/>
    </source>
</evidence>
<proteinExistence type="predicted"/>
<dbReference type="InterPro" id="IPR011711">
    <property type="entry name" value="GntR_C"/>
</dbReference>
<dbReference type="InterPro" id="IPR036388">
    <property type="entry name" value="WH-like_DNA-bd_sf"/>
</dbReference>
<dbReference type="PRINTS" id="PR00035">
    <property type="entry name" value="HTHGNTR"/>
</dbReference>
<dbReference type="Proteomes" id="UP000184225">
    <property type="component" value="Unassembled WGS sequence"/>
</dbReference>
<organism evidence="6 7">
    <name type="scientific">Mesonia phycicola</name>
    <dbReference type="NCBI Taxonomy" id="579105"/>
    <lineage>
        <taxon>Bacteria</taxon>
        <taxon>Pseudomonadati</taxon>
        <taxon>Bacteroidota</taxon>
        <taxon>Flavobacteriia</taxon>
        <taxon>Flavobacteriales</taxon>
        <taxon>Flavobacteriaceae</taxon>
        <taxon>Mesonia</taxon>
    </lineage>
</organism>
<dbReference type="Pfam" id="PF07729">
    <property type="entry name" value="FCD"/>
    <property type="match status" value="1"/>
</dbReference>
<dbReference type="PANTHER" id="PTHR43537:SF5">
    <property type="entry name" value="UXU OPERON TRANSCRIPTIONAL REGULATOR"/>
    <property type="match status" value="1"/>
</dbReference>
<dbReference type="SMART" id="SM00345">
    <property type="entry name" value="HTH_GNTR"/>
    <property type="match status" value="1"/>
</dbReference>
<keyword evidence="7" id="KW-1185">Reference proteome</keyword>
<gene>
    <name evidence="6" type="ORF">SAMN04488096_10968</name>
</gene>
<dbReference type="EMBL" id="FQYY01000009">
    <property type="protein sequence ID" value="SHJ15923.1"/>
    <property type="molecule type" value="Genomic_DNA"/>
</dbReference>
<feature type="domain" description="HTH gntR-type" evidence="5">
    <location>
        <begin position="16"/>
        <end position="84"/>
    </location>
</feature>
<feature type="coiled-coil region" evidence="4">
    <location>
        <begin position="124"/>
        <end position="151"/>
    </location>
</feature>
<evidence type="ECO:0000313" key="7">
    <source>
        <dbReference type="Proteomes" id="UP000184225"/>
    </source>
</evidence>
<dbReference type="RefSeq" id="WP_073153027.1">
    <property type="nucleotide sequence ID" value="NZ_FQYY01000009.1"/>
</dbReference>
<dbReference type="SUPFAM" id="SSF48008">
    <property type="entry name" value="GntR ligand-binding domain-like"/>
    <property type="match status" value="1"/>
</dbReference>
<protein>
    <submittedName>
        <fullName evidence="6">Transcriptional regulator, GntR family</fullName>
    </submittedName>
</protein>
<evidence type="ECO:0000256" key="1">
    <source>
        <dbReference type="ARBA" id="ARBA00023015"/>
    </source>
</evidence>
<sequence length="237" mass="26829">MIEKLLKQNLNSVDSSSDEQVIIMKIKDLITSKQLEPGDKLPSERTLSDKLGFSRSQIRSAIQKLEFYGLVKKLPQSGTVVSNIGITALNGMMQDILKLQQPDFKSLVETRILLEKNMVKLAAERRSEESLQELRDTLANLNDKILRGENAIEEDLMFHLKIAESSGNSVIHSLMLIIVPEIILYFTQNKVCSDVKGQTLIDQHIAIYEAIKDQNPEKAEEALEIHLSDISKYCYEN</sequence>
<dbReference type="InterPro" id="IPR036390">
    <property type="entry name" value="WH_DNA-bd_sf"/>
</dbReference>
<dbReference type="InterPro" id="IPR008920">
    <property type="entry name" value="TF_FadR/GntR_C"/>
</dbReference>
<dbReference type="GO" id="GO:0003677">
    <property type="term" value="F:DNA binding"/>
    <property type="evidence" value="ECO:0007669"/>
    <property type="project" value="UniProtKB-KW"/>
</dbReference>
<dbReference type="AlphaFoldDB" id="A0A1M6H130"/>
<evidence type="ECO:0000256" key="2">
    <source>
        <dbReference type="ARBA" id="ARBA00023125"/>
    </source>
</evidence>
<name>A0A1M6H130_9FLAO</name>
<evidence type="ECO:0000313" key="6">
    <source>
        <dbReference type="EMBL" id="SHJ15923.1"/>
    </source>
</evidence>
<reference evidence="6 7" key="1">
    <citation type="submission" date="2016-11" db="EMBL/GenBank/DDBJ databases">
        <authorList>
            <person name="Jaros S."/>
            <person name="Januszkiewicz K."/>
            <person name="Wedrychowicz H."/>
        </authorList>
    </citation>
    <scope>NUCLEOTIDE SEQUENCE [LARGE SCALE GENOMIC DNA]</scope>
    <source>
        <strain evidence="6 7">DSM 21425</strain>
    </source>
</reference>
<dbReference type="SMART" id="SM00895">
    <property type="entry name" value="FCD"/>
    <property type="match status" value="1"/>
</dbReference>
<keyword evidence="1" id="KW-0805">Transcription regulation</keyword>
<dbReference type="PANTHER" id="PTHR43537">
    <property type="entry name" value="TRANSCRIPTIONAL REGULATOR, GNTR FAMILY"/>
    <property type="match status" value="1"/>
</dbReference>
<dbReference type="Gene3D" id="1.20.120.530">
    <property type="entry name" value="GntR ligand-binding domain-like"/>
    <property type="match status" value="1"/>
</dbReference>